<evidence type="ECO:0008006" key="4">
    <source>
        <dbReference type="Google" id="ProtNLM"/>
    </source>
</evidence>
<dbReference type="RefSeq" id="WP_272010265.1">
    <property type="nucleotide sequence ID" value="NZ_JAQNDN010000027.1"/>
</dbReference>
<protein>
    <recommendedName>
        <fullName evidence="4">Tetratricopeptide repeat protein</fullName>
    </recommendedName>
</protein>
<keyword evidence="3" id="KW-1185">Reference proteome</keyword>
<evidence type="ECO:0000313" key="3">
    <source>
        <dbReference type="Proteomes" id="UP001217838"/>
    </source>
</evidence>
<gene>
    <name evidence="2" type="ORF">POL58_46630</name>
</gene>
<feature type="compositionally biased region" description="Low complexity" evidence="1">
    <location>
        <begin position="1"/>
        <end position="20"/>
    </location>
</feature>
<comment type="caution">
    <text evidence="2">The sequence shown here is derived from an EMBL/GenBank/DDBJ whole genome shotgun (WGS) entry which is preliminary data.</text>
</comment>
<sequence>MAATRYAARSRRSSASAASRPGRRSVRGGEPAALVAAAREYSLIGEWERAETIEARMLAEFADSPDVEWWQVERLMFEHFPDKPYGPKKAAEHRDALAAFLARPRWHSASAHVFVADMHFEALRDDPDTPAEVLLAAVEAMLVYFCSDLRKPYGPGVLALAELTPYVERAEALAREGLAAIKTAAVRRLAAGVPREVVDAERDELLGVVHDALGAALLAGGRLDEAEAELRAAKTLGAPSPENLARFAVLADRRGDRKAAEGMLIECVEAPYRGAPHPCRFALESMYFAEHGDFRGYARHFARLKAVHRKVRRAKD</sequence>
<evidence type="ECO:0000313" key="2">
    <source>
        <dbReference type="EMBL" id="MDC0675308.1"/>
    </source>
</evidence>
<organism evidence="2 3">
    <name type="scientific">Nannocystis radixulma</name>
    <dbReference type="NCBI Taxonomy" id="2995305"/>
    <lineage>
        <taxon>Bacteria</taxon>
        <taxon>Pseudomonadati</taxon>
        <taxon>Myxococcota</taxon>
        <taxon>Polyangia</taxon>
        <taxon>Nannocystales</taxon>
        <taxon>Nannocystaceae</taxon>
        <taxon>Nannocystis</taxon>
    </lineage>
</organism>
<dbReference type="Proteomes" id="UP001217838">
    <property type="component" value="Unassembled WGS sequence"/>
</dbReference>
<reference evidence="2 3" key="1">
    <citation type="submission" date="2022-11" db="EMBL/GenBank/DDBJ databases">
        <title>Minimal conservation of predation-associated metabolite biosynthetic gene clusters underscores biosynthetic potential of Myxococcota including descriptions for ten novel species: Archangium lansinium sp. nov., Myxococcus landrumus sp. nov., Nannocystis bai.</title>
        <authorList>
            <person name="Ahearne A."/>
            <person name="Stevens C."/>
            <person name="Dowd S."/>
        </authorList>
    </citation>
    <scope>NUCLEOTIDE SEQUENCE [LARGE SCALE GENOMIC DNA]</scope>
    <source>
        <strain evidence="2 3">NCELM</strain>
    </source>
</reference>
<evidence type="ECO:0000256" key="1">
    <source>
        <dbReference type="SAM" id="MobiDB-lite"/>
    </source>
</evidence>
<proteinExistence type="predicted"/>
<feature type="region of interest" description="Disordered" evidence="1">
    <location>
        <begin position="1"/>
        <end position="29"/>
    </location>
</feature>
<accession>A0ABT5BPI9</accession>
<name>A0ABT5BPI9_9BACT</name>
<dbReference type="EMBL" id="JAQNDN010000027">
    <property type="protein sequence ID" value="MDC0675308.1"/>
    <property type="molecule type" value="Genomic_DNA"/>
</dbReference>